<dbReference type="InterPro" id="IPR004391">
    <property type="entry name" value="Glu_race"/>
</dbReference>
<feature type="active site" description="Proton donor/acceptor" evidence="7">
    <location>
        <position position="80"/>
    </location>
</feature>
<dbReference type="RefSeq" id="WP_155457139.1">
    <property type="nucleotide sequence ID" value="NZ_WNKX01000036.1"/>
</dbReference>
<proteinExistence type="inferred from homology"/>
<comment type="similarity">
    <text evidence="7">Belongs to the aspartate/glutamate racemases family.</text>
</comment>
<evidence type="ECO:0000256" key="5">
    <source>
        <dbReference type="ARBA" id="ARBA00023235"/>
    </source>
</evidence>
<dbReference type="Proteomes" id="UP000472320">
    <property type="component" value="Unassembled WGS sequence"/>
</dbReference>
<dbReference type="GO" id="GO:0008360">
    <property type="term" value="P:regulation of cell shape"/>
    <property type="evidence" value="ECO:0007669"/>
    <property type="project" value="UniProtKB-KW"/>
</dbReference>
<dbReference type="PANTHER" id="PTHR21198:SF2">
    <property type="entry name" value="GLUTAMATE RACEMASE"/>
    <property type="match status" value="1"/>
</dbReference>
<feature type="binding site" evidence="7">
    <location>
        <begin position="194"/>
        <end position="195"/>
    </location>
    <ligand>
        <name>substrate</name>
    </ligand>
</feature>
<name>A0A6L6QQ21_9BURK</name>
<feature type="binding site" evidence="7">
    <location>
        <begin position="49"/>
        <end position="50"/>
    </location>
    <ligand>
        <name>substrate</name>
    </ligand>
</feature>
<dbReference type="OrthoDB" id="9801055at2"/>
<sequence>MTHLVPSSADAPIGVFDSGVGGLSVLRHIHAQLPHEHLLYFADAAYSPYGEKTDQWLVQRSVTIAEFLLAQGVKALVVACNTATGAAIKELRKHYPELPIVGVEPGLKPGGAATRSGKVGVMATEAALTSEKFLALRDQLSQANGTQFVLQGCPGLADAVNRGELETPETVALLRGFIEPVLAQGADTLVLGCTHYPFVRSAIEGIVGDRDVKLIETGDAVARQLSRLLEGAGLLRPGGTPAHLRGYTSGNAAELQHWFASLLGLHPQVESVAV</sequence>
<dbReference type="InterPro" id="IPR001920">
    <property type="entry name" value="Asp/Glu_race"/>
</dbReference>
<keyword evidence="4 7" id="KW-0573">Peptidoglycan synthesis</keyword>
<evidence type="ECO:0000256" key="3">
    <source>
        <dbReference type="ARBA" id="ARBA00022960"/>
    </source>
</evidence>
<keyword evidence="9" id="KW-1185">Reference proteome</keyword>
<dbReference type="AlphaFoldDB" id="A0A6L6QQ21"/>
<keyword evidence="5 7" id="KW-0413">Isomerase</keyword>
<evidence type="ECO:0000256" key="6">
    <source>
        <dbReference type="ARBA" id="ARBA00023316"/>
    </source>
</evidence>
<dbReference type="InterPro" id="IPR033134">
    <property type="entry name" value="Asp/Glu_racemase_AS_2"/>
</dbReference>
<dbReference type="GO" id="GO:0071555">
    <property type="term" value="P:cell wall organization"/>
    <property type="evidence" value="ECO:0007669"/>
    <property type="project" value="UniProtKB-KW"/>
</dbReference>
<gene>
    <name evidence="7 8" type="primary">murI</name>
    <name evidence="8" type="ORF">GM658_26605</name>
</gene>
<dbReference type="HAMAP" id="MF_00258">
    <property type="entry name" value="Glu_racemase"/>
    <property type="match status" value="1"/>
</dbReference>
<dbReference type="Pfam" id="PF01177">
    <property type="entry name" value="Asp_Glu_race"/>
    <property type="match status" value="1"/>
</dbReference>
<feature type="active site" description="Proton donor/acceptor" evidence="7">
    <location>
        <position position="193"/>
    </location>
</feature>
<comment type="caution">
    <text evidence="8">The sequence shown here is derived from an EMBL/GenBank/DDBJ whole genome shotgun (WGS) entry which is preliminary data.</text>
</comment>
<dbReference type="SUPFAM" id="SSF53681">
    <property type="entry name" value="Aspartate/glutamate racemase"/>
    <property type="match status" value="2"/>
</dbReference>
<comment type="function">
    <text evidence="7">Provides the (R)-glutamate required for cell wall biosynthesis.</text>
</comment>
<dbReference type="Gene3D" id="3.40.50.1860">
    <property type="match status" value="2"/>
</dbReference>
<dbReference type="InterPro" id="IPR015942">
    <property type="entry name" value="Asp/Glu/hydantoin_racemase"/>
</dbReference>
<feature type="binding site" evidence="7">
    <location>
        <begin position="17"/>
        <end position="18"/>
    </location>
    <ligand>
        <name>substrate</name>
    </ligand>
</feature>
<dbReference type="UniPathway" id="UPA00219"/>
<protein>
    <recommendedName>
        <fullName evidence="2 7">Glutamate racemase</fullName>
        <ecNumber evidence="2 7">5.1.1.3</ecNumber>
    </recommendedName>
</protein>
<accession>A0A6L6QQ21</accession>
<dbReference type="EC" id="5.1.1.3" evidence="2 7"/>
<dbReference type="GO" id="GO:0008881">
    <property type="term" value="F:glutamate racemase activity"/>
    <property type="evidence" value="ECO:0007669"/>
    <property type="project" value="UniProtKB-UniRule"/>
</dbReference>
<dbReference type="GO" id="GO:0009252">
    <property type="term" value="P:peptidoglycan biosynthetic process"/>
    <property type="evidence" value="ECO:0007669"/>
    <property type="project" value="UniProtKB-UniRule"/>
</dbReference>
<evidence type="ECO:0000256" key="4">
    <source>
        <dbReference type="ARBA" id="ARBA00022984"/>
    </source>
</evidence>
<comment type="pathway">
    <text evidence="7">Cell wall biogenesis; peptidoglycan biosynthesis.</text>
</comment>
<comment type="catalytic activity">
    <reaction evidence="1 7">
        <text>L-glutamate = D-glutamate</text>
        <dbReference type="Rhea" id="RHEA:12813"/>
        <dbReference type="ChEBI" id="CHEBI:29985"/>
        <dbReference type="ChEBI" id="CHEBI:29986"/>
        <dbReference type="EC" id="5.1.1.3"/>
    </reaction>
</comment>
<evidence type="ECO:0000256" key="7">
    <source>
        <dbReference type="HAMAP-Rule" id="MF_00258"/>
    </source>
</evidence>
<evidence type="ECO:0000256" key="1">
    <source>
        <dbReference type="ARBA" id="ARBA00001602"/>
    </source>
</evidence>
<dbReference type="EMBL" id="WNKX01000036">
    <property type="protein sequence ID" value="MTW14191.1"/>
    <property type="molecule type" value="Genomic_DNA"/>
</dbReference>
<feature type="binding site" evidence="7">
    <location>
        <begin position="81"/>
        <end position="82"/>
    </location>
    <ligand>
        <name>substrate</name>
    </ligand>
</feature>
<keyword evidence="3 7" id="KW-0133">Cell shape</keyword>
<organism evidence="8 9">
    <name type="scientific">Massilia eburnea</name>
    <dbReference type="NCBI Taxonomy" id="1776165"/>
    <lineage>
        <taxon>Bacteria</taxon>
        <taxon>Pseudomonadati</taxon>
        <taxon>Pseudomonadota</taxon>
        <taxon>Betaproteobacteria</taxon>
        <taxon>Burkholderiales</taxon>
        <taxon>Oxalobacteraceae</taxon>
        <taxon>Telluria group</taxon>
        <taxon>Massilia</taxon>
    </lineage>
</organism>
<keyword evidence="6 7" id="KW-0961">Cell wall biogenesis/degradation</keyword>
<reference evidence="8 9" key="1">
    <citation type="submission" date="2019-11" db="EMBL/GenBank/DDBJ databases">
        <title>Type strains purchased from KCTC, JCM and DSMZ.</title>
        <authorList>
            <person name="Lu H."/>
        </authorList>
    </citation>
    <scope>NUCLEOTIDE SEQUENCE [LARGE SCALE GENOMIC DNA]</scope>
    <source>
        <strain evidence="8 9">JCM 31587</strain>
    </source>
</reference>
<evidence type="ECO:0000313" key="8">
    <source>
        <dbReference type="EMBL" id="MTW14191.1"/>
    </source>
</evidence>
<dbReference type="PROSITE" id="PS00924">
    <property type="entry name" value="ASP_GLU_RACEMASE_2"/>
    <property type="match status" value="1"/>
</dbReference>
<dbReference type="PANTHER" id="PTHR21198">
    <property type="entry name" value="GLUTAMATE RACEMASE"/>
    <property type="match status" value="1"/>
</dbReference>
<evidence type="ECO:0000313" key="9">
    <source>
        <dbReference type="Proteomes" id="UP000472320"/>
    </source>
</evidence>
<evidence type="ECO:0000256" key="2">
    <source>
        <dbReference type="ARBA" id="ARBA00013090"/>
    </source>
</evidence>
<dbReference type="NCBIfam" id="TIGR00067">
    <property type="entry name" value="glut_race"/>
    <property type="match status" value="1"/>
</dbReference>